<keyword evidence="3" id="KW-0813">Transport</keyword>
<keyword evidence="7 8" id="KW-0472">Membrane</keyword>
<sequence>MLSLLNTPLKKTIVLIVGILLLALSMLASVLFGLNQFSLAMLTDAYQHFQGTNEQLIIRDTRVPRALIGAIVGGSLAISGALMQALTKNPLASPSLFGINAGAVLFIAIAISLFGAQVSFVQLIWIAFLGAAVTSAIVYIMGSAGGDGMNPLKITISGAAVAAFASSVTSGIMLVDGKSLEQLLYWLVGSVQGRSIDHFLMILPYAAIGWIVSMFIGGSVNILAMGDEVATGLGQRIGWIKAVIAILIVILAGSAVAIAGPISFVCIIIPHTVRYVVGNNYKWILPYCAVYGGILLILADIVSRFVLMPKEVPVGVATALIGVPFFIFIARRRKYE</sequence>
<dbReference type="Pfam" id="PF01032">
    <property type="entry name" value="FecCD"/>
    <property type="match status" value="1"/>
</dbReference>
<feature type="transmembrane region" description="Helical" evidence="8">
    <location>
        <begin position="312"/>
        <end position="330"/>
    </location>
</feature>
<evidence type="ECO:0000256" key="6">
    <source>
        <dbReference type="ARBA" id="ARBA00022989"/>
    </source>
</evidence>
<feature type="transmembrane region" description="Helical" evidence="8">
    <location>
        <begin position="97"/>
        <end position="116"/>
    </location>
</feature>
<feature type="transmembrane region" description="Helical" evidence="8">
    <location>
        <begin position="12"/>
        <end position="34"/>
    </location>
</feature>
<evidence type="ECO:0000256" key="5">
    <source>
        <dbReference type="ARBA" id="ARBA00022692"/>
    </source>
</evidence>
<dbReference type="AlphaFoldDB" id="A0A1T2XL54"/>
<dbReference type="OrthoDB" id="9811721at2"/>
<dbReference type="FunFam" id="1.10.3470.10:FF:000001">
    <property type="entry name" value="Vitamin B12 ABC transporter permease BtuC"/>
    <property type="match status" value="1"/>
</dbReference>
<evidence type="ECO:0000256" key="7">
    <source>
        <dbReference type="ARBA" id="ARBA00023136"/>
    </source>
</evidence>
<dbReference type="GO" id="GO:0033214">
    <property type="term" value="P:siderophore-iron import into cell"/>
    <property type="evidence" value="ECO:0007669"/>
    <property type="project" value="TreeGrafter"/>
</dbReference>
<dbReference type="SUPFAM" id="SSF81345">
    <property type="entry name" value="ABC transporter involved in vitamin B12 uptake, BtuC"/>
    <property type="match status" value="1"/>
</dbReference>
<feature type="transmembrane region" description="Helical" evidence="8">
    <location>
        <begin position="202"/>
        <end position="224"/>
    </location>
</feature>
<dbReference type="Proteomes" id="UP000190188">
    <property type="component" value="Unassembled WGS sequence"/>
</dbReference>
<organism evidence="9 10">
    <name type="scientific">Paenibacillus selenitireducens</name>
    <dbReference type="NCBI Taxonomy" id="1324314"/>
    <lineage>
        <taxon>Bacteria</taxon>
        <taxon>Bacillati</taxon>
        <taxon>Bacillota</taxon>
        <taxon>Bacilli</taxon>
        <taxon>Bacillales</taxon>
        <taxon>Paenibacillaceae</taxon>
        <taxon>Paenibacillus</taxon>
    </lineage>
</organism>
<dbReference type="EMBL" id="MSZX01000002">
    <property type="protein sequence ID" value="OPA80456.1"/>
    <property type="molecule type" value="Genomic_DNA"/>
</dbReference>
<dbReference type="InterPro" id="IPR037294">
    <property type="entry name" value="ABC_BtuC-like"/>
</dbReference>
<dbReference type="GO" id="GO:0022857">
    <property type="term" value="F:transmembrane transporter activity"/>
    <property type="evidence" value="ECO:0007669"/>
    <property type="project" value="InterPro"/>
</dbReference>
<evidence type="ECO:0000256" key="3">
    <source>
        <dbReference type="ARBA" id="ARBA00022448"/>
    </source>
</evidence>
<dbReference type="GO" id="GO:0005886">
    <property type="term" value="C:plasma membrane"/>
    <property type="evidence" value="ECO:0007669"/>
    <property type="project" value="UniProtKB-SubCell"/>
</dbReference>
<dbReference type="PANTHER" id="PTHR30472:SF65">
    <property type="entry name" value="SIDEROPHORE TRANSPORT SYSTEM PERMEASE PROTEIN YFIZ-RELATED"/>
    <property type="match status" value="1"/>
</dbReference>
<dbReference type="Gene3D" id="1.10.3470.10">
    <property type="entry name" value="ABC transporter involved in vitamin B12 uptake, BtuC"/>
    <property type="match status" value="1"/>
</dbReference>
<feature type="transmembrane region" description="Helical" evidence="8">
    <location>
        <begin position="66"/>
        <end position="85"/>
    </location>
</feature>
<dbReference type="PANTHER" id="PTHR30472">
    <property type="entry name" value="FERRIC ENTEROBACTIN TRANSPORT SYSTEM PERMEASE PROTEIN"/>
    <property type="match status" value="1"/>
</dbReference>
<comment type="subcellular location">
    <subcellularLocation>
        <location evidence="1">Cell membrane</location>
        <topology evidence="1">Multi-pass membrane protein</topology>
    </subcellularLocation>
</comment>
<feature type="transmembrane region" description="Helical" evidence="8">
    <location>
        <begin position="123"/>
        <end position="142"/>
    </location>
</feature>
<gene>
    <name evidence="9" type="ORF">BVG16_06920</name>
</gene>
<reference evidence="9 10" key="1">
    <citation type="submission" date="2017-01" db="EMBL/GenBank/DDBJ databases">
        <title>Genome analysis of Paenibacillus selenitrireducens ES3-24.</title>
        <authorList>
            <person name="Xu D."/>
            <person name="Yao R."/>
            <person name="Zheng S."/>
        </authorList>
    </citation>
    <scope>NUCLEOTIDE SEQUENCE [LARGE SCALE GENOMIC DNA]</scope>
    <source>
        <strain evidence="9 10">ES3-24</strain>
    </source>
</reference>
<name>A0A1T2XL54_9BACL</name>
<keyword evidence="6 8" id="KW-1133">Transmembrane helix</keyword>
<proteinExistence type="inferred from homology"/>
<keyword evidence="4" id="KW-1003">Cell membrane</keyword>
<evidence type="ECO:0000256" key="2">
    <source>
        <dbReference type="ARBA" id="ARBA00007935"/>
    </source>
</evidence>
<evidence type="ECO:0000313" key="9">
    <source>
        <dbReference type="EMBL" id="OPA80456.1"/>
    </source>
</evidence>
<feature type="transmembrane region" description="Helical" evidence="8">
    <location>
        <begin position="154"/>
        <end position="175"/>
    </location>
</feature>
<evidence type="ECO:0000256" key="4">
    <source>
        <dbReference type="ARBA" id="ARBA00022475"/>
    </source>
</evidence>
<keyword evidence="5 8" id="KW-0812">Transmembrane</keyword>
<feature type="transmembrane region" description="Helical" evidence="8">
    <location>
        <begin position="283"/>
        <end position="306"/>
    </location>
</feature>
<accession>A0A1T2XL54</accession>
<feature type="transmembrane region" description="Helical" evidence="8">
    <location>
        <begin position="244"/>
        <end position="271"/>
    </location>
</feature>
<protein>
    <submittedName>
        <fullName evidence="9">Iron ABC transporter</fullName>
    </submittedName>
</protein>
<dbReference type="STRING" id="1324314.BVG16_06920"/>
<keyword evidence="10" id="KW-1185">Reference proteome</keyword>
<comment type="similarity">
    <text evidence="2">Belongs to the binding-protein-dependent transport system permease family. FecCD subfamily.</text>
</comment>
<evidence type="ECO:0000256" key="1">
    <source>
        <dbReference type="ARBA" id="ARBA00004651"/>
    </source>
</evidence>
<dbReference type="RefSeq" id="WP_078497805.1">
    <property type="nucleotide sequence ID" value="NZ_MSZX01000002.1"/>
</dbReference>
<evidence type="ECO:0000256" key="8">
    <source>
        <dbReference type="SAM" id="Phobius"/>
    </source>
</evidence>
<dbReference type="CDD" id="cd06550">
    <property type="entry name" value="TM_ABC_iron-siderophores_like"/>
    <property type="match status" value="1"/>
</dbReference>
<comment type="caution">
    <text evidence="9">The sequence shown here is derived from an EMBL/GenBank/DDBJ whole genome shotgun (WGS) entry which is preliminary data.</text>
</comment>
<dbReference type="InterPro" id="IPR000522">
    <property type="entry name" value="ABC_transptr_permease_BtuC"/>
</dbReference>
<evidence type="ECO:0000313" key="10">
    <source>
        <dbReference type="Proteomes" id="UP000190188"/>
    </source>
</evidence>